<feature type="domain" description="DUF58" evidence="2">
    <location>
        <begin position="216"/>
        <end position="351"/>
    </location>
</feature>
<comment type="caution">
    <text evidence="3">The sequence shown here is derived from an EMBL/GenBank/DDBJ whole genome shotgun (WGS) entry which is preliminary data.</text>
</comment>
<dbReference type="PANTHER" id="PTHR34351">
    <property type="entry name" value="SLR1927 PROTEIN-RELATED"/>
    <property type="match status" value="1"/>
</dbReference>
<evidence type="ECO:0000256" key="1">
    <source>
        <dbReference type="SAM" id="Phobius"/>
    </source>
</evidence>
<dbReference type="PANTHER" id="PTHR34351:SF1">
    <property type="entry name" value="SLR1927 PROTEIN"/>
    <property type="match status" value="1"/>
</dbReference>
<keyword evidence="1" id="KW-0812">Transmembrane</keyword>
<keyword evidence="1" id="KW-1133">Transmembrane helix</keyword>
<dbReference type="Proteomes" id="UP001500466">
    <property type="component" value="Unassembled WGS sequence"/>
</dbReference>
<evidence type="ECO:0000259" key="2">
    <source>
        <dbReference type="Pfam" id="PF01882"/>
    </source>
</evidence>
<dbReference type="EMBL" id="BAABHS010000006">
    <property type="protein sequence ID" value="GAA4958382.1"/>
    <property type="molecule type" value="Genomic_DNA"/>
</dbReference>
<name>A0ABP9H1A8_9ACTN</name>
<keyword evidence="1" id="KW-0472">Membrane</keyword>
<sequence length="418" mass="43613">MARDPAGLRKRRGPVPARRLGADGWWLPTPVGTRVLAVSVLLLALSWPLGYPEAAVLGGGGLLAVLGGVAWVLPPLRVDAARTVAPARVTRGDRAEAVVTVTVRGRRGARRVDLEDACDGRPVAVSVADAAPHAAAVTRYPLPTGRRGRLAVGPLHAVRADPAGLARRARRCADDTAVLVRPRVHPLPLLASGRAHHIEGPNSASADGGSQTFHTLRAYVMGDDLRRIHWRSTARTGELMVRQMVDVSMPRTTVVLDTRGAAYPGLPERAADAFELAVEAAASVCCAALLHRFPLRLLTEGGIALADSARGSAGDELLDVLALVAVSEGTSVADVFDELDRSRADGTLVVVTGTGDTAGFGGLAKVSGRFERVLVVRVGGAAAAAADEPASVLPPGTPYVYAASAEVLVTVWQREAAR</sequence>
<accession>A0ABP9H1A8</accession>
<organism evidence="3 4">
    <name type="scientific">Yinghuangia aomiensis</name>
    <dbReference type="NCBI Taxonomy" id="676205"/>
    <lineage>
        <taxon>Bacteria</taxon>
        <taxon>Bacillati</taxon>
        <taxon>Actinomycetota</taxon>
        <taxon>Actinomycetes</taxon>
        <taxon>Kitasatosporales</taxon>
        <taxon>Streptomycetaceae</taxon>
        <taxon>Yinghuangia</taxon>
    </lineage>
</organism>
<gene>
    <name evidence="3" type="ORF">GCM10023205_21260</name>
</gene>
<evidence type="ECO:0000313" key="4">
    <source>
        <dbReference type="Proteomes" id="UP001500466"/>
    </source>
</evidence>
<feature type="transmembrane region" description="Helical" evidence="1">
    <location>
        <begin position="54"/>
        <end position="73"/>
    </location>
</feature>
<protein>
    <recommendedName>
        <fullName evidence="2">DUF58 domain-containing protein</fullName>
    </recommendedName>
</protein>
<evidence type="ECO:0000313" key="3">
    <source>
        <dbReference type="EMBL" id="GAA4958382.1"/>
    </source>
</evidence>
<feature type="transmembrane region" description="Helical" evidence="1">
    <location>
        <begin position="25"/>
        <end position="47"/>
    </location>
</feature>
<proteinExistence type="predicted"/>
<dbReference type="RefSeq" id="WP_345675111.1">
    <property type="nucleotide sequence ID" value="NZ_BAABHS010000006.1"/>
</dbReference>
<dbReference type="InterPro" id="IPR002881">
    <property type="entry name" value="DUF58"/>
</dbReference>
<reference evidence="4" key="1">
    <citation type="journal article" date="2019" name="Int. J. Syst. Evol. Microbiol.">
        <title>The Global Catalogue of Microorganisms (GCM) 10K type strain sequencing project: providing services to taxonomists for standard genome sequencing and annotation.</title>
        <authorList>
            <consortium name="The Broad Institute Genomics Platform"/>
            <consortium name="The Broad Institute Genome Sequencing Center for Infectious Disease"/>
            <person name="Wu L."/>
            <person name="Ma J."/>
        </authorList>
    </citation>
    <scope>NUCLEOTIDE SEQUENCE [LARGE SCALE GENOMIC DNA]</scope>
    <source>
        <strain evidence="4">JCM 17986</strain>
    </source>
</reference>
<dbReference type="Pfam" id="PF01882">
    <property type="entry name" value="DUF58"/>
    <property type="match status" value="1"/>
</dbReference>
<keyword evidence="4" id="KW-1185">Reference proteome</keyword>